<comment type="caution">
    <text evidence="1">The sequence shown here is derived from an EMBL/GenBank/DDBJ whole genome shotgun (WGS) entry which is preliminary data.</text>
</comment>
<organism evidence="1 2">
    <name type="scientific">Favolaschia claudopus</name>
    <dbReference type="NCBI Taxonomy" id="2862362"/>
    <lineage>
        <taxon>Eukaryota</taxon>
        <taxon>Fungi</taxon>
        <taxon>Dikarya</taxon>
        <taxon>Basidiomycota</taxon>
        <taxon>Agaricomycotina</taxon>
        <taxon>Agaricomycetes</taxon>
        <taxon>Agaricomycetidae</taxon>
        <taxon>Agaricales</taxon>
        <taxon>Marasmiineae</taxon>
        <taxon>Mycenaceae</taxon>
        <taxon>Favolaschia</taxon>
    </lineage>
</organism>
<proteinExistence type="predicted"/>
<dbReference type="AlphaFoldDB" id="A0AAW0AP35"/>
<name>A0AAW0AP35_9AGAR</name>
<accession>A0AAW0AP35</accession>
<evidence type="ECO:0008006" key="3">
    <source>
        <dbReference type="Google" id="ProtNLM"/>
    </source>
</evidence>
<keyword evidence="2" id="KW-1185">Reference proteome</keyword>
<sequence length="535" mass="60605">MSSTLLGLLSPGEAAENLTTLPPDILDLIFQLLYDAWLVDIHRKFGGPQGGYARFDYERCQGEFLFALSLSCRHLRAQTMRWIFREVYNWETSRGRVWPESIWPYIKIVNLRDCTGRTSRKLELSLETIRSLPAMLSLVKATIRLEASIPSSLLQALSFAPALLRLEIFQARFDGEFPSSSCTLPFPCLETLVISICGFKAVAGQKDVDRIKQANNVHSLLKAVGSRLSELRISGDLISQAFPSLQWSHMRTFAITEHKPTPYITLSNLVSRMPSLRDLQVLYTAEVPPDRVAPVFPSFHLGDSESPSVLTCHLLSTATLGNILPGDPILVQLPASLRYLHLRAPVDPFDTEAGFPQNAYFPLNEHALTEALHQRRYLPYLVELSIDLDSFVTAPLIQQIASALPQLEVLELSLPRFLFVNSPRRFQEKDRDPAILTALNLFPRIRHLRITMNFPKPIRDIRRSREVTARWFLAGMYLVGFETRSWDTWDHTVFDLHWVSPPPTPPPKDSTGHATWEISETDGTRVVARGPKVYI</sequence>
<dbReference type="SUPFAM" id="SSF52047">
    <property type="entry name" value="RNI-like"/>
    <property type="match status" value="1"/>
</dbReference>
<reference evidence="1 2" key="1">
    <citation type="journal article" date="2024" name="J Genomics">
        <title>Draft genome sequencing and assembly of Favolaschia claudopus CIRM-BRFM 2984 isolated from oak limbs.</title>
        <authorList>
            <person name="Navarro D."/>
            <person name="Drula E."/>
            <person name="Chaduli D."/>
            <person name="Cazenave R."/>
            <person name="Ahrendt S."/>
            <person name="Wang J."/>
            <person name="Lipzen A."/>
            <person name="Daum C."/>
            <person name="Barry K."/>
            <person name="Grigoriev I.V."/>
            <person name="Favel A."/>
            <person name="Rosso M.N."/>
            <person name="Martin F."/>
        </authorList>
    </citation>
    <scope>NUCLEOTIDE SEQUENCE [LARGE SCALE GENOMIC DNA]</scope>
    <source>
        <strain evidence="1 2">CIRM-BRFM 2984</strain>
    </source>
</reference>
<evidence type="ECO:0000313" key="2">
    <source>
        <dbReference type="Proteomes" id="UP001362999"/>
    </source>
</evidence>
<evidence type="ECO:0000313" key="1">
    <source>
        <dbReference type="EMBL" id="KAK7014309.1"/>
    </source>
</evidence>
<dbReference type="EMBL" id="JAWWNJ010000057">
    <property type="protein sequence ID" value="KAK7014309.1"/>
    <property type="molecule type" value="Genomic_DNA"/>
</dbReference>
<dbReference type="InterPro" id="IPR032675">
    <property type="entry name" value="LRR_dom_sf"/>
</dbReference>
<dbReference type="Gene3D" id="3.80.10.10">
    <property type="entry name" value="Ribonuclease Inhibitor"/>
    <property type="match status" value="1"/>
</dbReference>
<dbReference type="Proteomes" id="UP001362999">
    <property type="component" value="Unassembled WGS sequence"/>
</dbReference>
<protein>
    <recommendedName>
        <fullName evidence="3">F-box domain-containing protein</fullName>
    </recommendedName>
</protein>
<gene>
    <name evidence="1" type="ORF">R3P38DRAFT_3003153</name>
</gene>